<dbReference type="Proteomes" id="UP000789920">
    <property type="component" value="Unassembled WGS sequence"/>
</dbReference>
<organism evidence="1 2">
    <name type="scientific">Racocetra persica</name>
    <dbReference type="NCBI Taxonomy" id="160502"/>
    <lineage>
        <taxon>Eukaryota</taxon>
        <taxon>Fungi</taxon>
        <taxon>Fungi incertae sedis</taxon>
        <taxon>Mucoromycota</taxon>
        <taxon>Glomeromycotina</taxon>
        <taxon>Glomeromycetes</taxon>
        <taxon>Diversisporales</taxon>
        <taxon>Gigasporaceae</taxon>
        <taxon>Racocetra</taxon>
    </lineage>
</organism>
<name>A0ACA9PXJ4_9GLOM</name>
<reference evidence="1" key="1">
    <citation type="submission" date="2021-06" db="EMBL/GenBank/DDBJ databases">
        <authorList>
            <person name="Kallberg Y."/>
            <person name="Tangrot J."/>
            <person name="Rosling A."/>
        </authorList>
    </citation>
    <scope>NUCLEOTIDE SEQUENCE</scope>
    <source>
        <strain evidence="1">MA461A</strain>
    </source>
</reference>
<comment type="caution">
    <text evidence="1">The sequence shown here is derived from an EMBL/GenBank/DDBJ whole genome shotgun (WGS) entry which is preliminary data.</text>
</comment>
<evidence type="ECO:0000313" key="2">
    <source>
        <dbReference type="Proteomes" id="UP000789920"/>
    </source>
</evidence>
<accession>A0ACA9PXJ4</accession>
<keyword evidence="2" id="KW-1185">Reference proteome</keyword>
<gene>
    <name evidence="1" type="ORF">RPERSI_LOCUS11779</name>
</gene>
<evidence type="ECO:0000313" key="1">
    <source>
        <dbReference type="EMBL" id="CAG8726909.1"/>
    </source>
</evidence>
<dbReference type="EMBL" id="CAJVQC010024554">
    <property type="protein sequence ID" value="CAG8726909.1"/>
    <property type="molecule type" value="Genomic_DNA"/>
</dbReference>
<proteinExistence type="predicted"/>
<feature type="non-terminal residue" evidence="1">
    <location>
        <position position="56"/>
    </location>
</feature>
<sequence length="56" mass="6550">MKNVEDKDDSLEISIVSTDIANTSLKIICIFLFQQDNIEEYINILEKIEKFINKTK</sequence>
<protein>
    <submittedName>
        <fullName evidence="1">6773_t:CDS:1</fullName>
    </submittedName>
</protein>